<dbReference type="InterPro" id="IPR006282">
    <property type="entry name" value="Thi_PPkinase"/>
</dbReference>
<keyword evidence="4" id="KW-0067">ATP-binding</keyword>
<organism evidence="7 8">
    <name type="scientific">Clostridium isatidis</name>
    <dbReference type="NCBI Taxonomy" id="182773"/>
    <lineage>
        <taxon>Bacteria</taxon>
        <taxon>Bacillati</taxon>
        <taxon>Bacillota</taxon>
        <taxon>Clostridia</taxon>
        <taxon>Eubacteriales</taxon>
        <taxon>Clostridiaceae</taxon>
        <taxon>Clostridium</taxon>
    </lineage>
</organism>
<dbReference type="Proteomes" id="UP000264883">
    <property type="component" value="Chromosome"/>
</dbReference>
<evidence type="ECO:0000256" key="4">
    <source>
        <dbReference type="ARBA" id="ARBA00022840"/>
    </source>
</evidence>
<dbReference type="GO" id="GO:0006772">
    <property type="term" value="P:thiamine metabolic process"/>
    <property type="evidence" value="ECO:0007669"/>
    <property type="project" value="UniProtKB-UniRule"/>
</dbReference>
<dbReference type="GO" id="GO:0004788">
    <property type="term" value="F:thiamine diphosphokinase activity"/>
    <property type="evidence" value="ECO:0007669"/>
    <property type="project" value="UniProtKB-UniRule"/>
</dbReference>
<dbReference type="PANTHER" id="PTHR41299:SF1">
    <property type="entry name" value="THIAMINE PYROPHOSPHOKINASE"/>
    <property type="match status" value="1"/>
</dbReference>
<protein>
    <recommendedName>
        <fullName evidence="5">Thiamine diphosphokinase</fullName>
        <ecNumber evidence="5">2.7.6.2</ecNumber>
    </recommendedName>
</protein>
<evidence type="ECO:0000256" key="2">
    <source>
        <dbReference type="ARBA" id="ARBA00022741"/>
    </source>
</evidence>
<dbReference type="AlphaFoldDB" id="A0A343JBQ5"/>
<keyword evidence="8" id="KW-1185">Reference proteome</keyword>
<dbReference type="Pfam" id="PF04263">
    <property type="entry name" value="TPK_catalytic"/>
    <property type="match status" value="1"/>
</dbReference>
<dbReference type="GO" id="GO:0030975">
    <property type="term" value="F:thiamine binding"/>
    <property type="evidence" value="ECO:0007669"/>
    <property type="project" value="InterPro"/>
</dbReference>
<dbReference type="Pfam" id="PF04265">
    <property type="entry name" value="TPK_B1_binding"/>
    <property type="match status" value="1"/>
</dbReference>
<accession>A0A343JBQ5</accession>
<evidence type="ECO:0000259" key="6">
    <source>
        <dbReference type="SMART" id="SM00983"/>
    </source>
</evidence>
<keyword evidence="1" id="KW-0808">Transferase</keyword>
<proteinExistence type="predicted"/>
<evidence type="ECO:0000256" key="3">
    <source>
        <dbReference type="ARBA" id="ARBA00022777"/>
    </source>
</evidence>
<dbReference type="InterPro" id="IPR036371">
    <property type="entry name" value="TPK_B1-bd_sf"/>
</dbReference>
<dbReference type="SUPFAM" id="SSF63862">
    <property type="entry name" value="Thiamin pyrophosphokinase, substrate-binding domain"/>
    <property type="match status" value="1"/>
</dbReference>
<dbReference type="KEGG" id="cia:BEN51_05600"/>
<keyword evidence="3 7" id="KW-0418">Kinase</keyword>
<dbReference type="GO" id="GO:0016301">
    <property type="term" value="F:kinase activity"/>
    <property type="evidence" value="ECO:0007669"/>
    <property type="project" value="UniProtKB-KW"/>
</dbReference>
<dbReference type="SUPFAM" id="SSF63999">
    <property type="entry name" value="Thiamin pyrophosphokinase, catalytic domain"/>
    <property type="match status" value="1"/>
</dbReference>
<evidence type="ECO:0000256" key="1">
    <source>
        <dbReference type="ARBA" id="ARBA00022679"/>
    </source>
</evidence>
<dbReference type="PANTHER" id="PTHR41299">
    <property type="entry name" value="THIAMINE PYROPHOSPHOKINASE"/>
    <property type="match status" value="1"/>
</dbReference>
<dbReference type="NCBIfam" id="TIGR01378">
    <property type="entry name" value="thi_PPkinase"/>
    <property type="match status" value="1"/>
</dbReference>
<feature type="domain" description="Thiamin pyrophosphokinase thiamin-binding" evidence="6">
    <location>
        <begin position="146"/>
        <end position="205"/>
    </location>
</feature>
<dbReference type="InterPro" id="IPR053149">
    <property type="entry name" value="TPK"/>
</dbReference>
<dbReference type="GO" id="GO:0005524">
    <property type="term" value="F:ATP binding"/>
    <property type="evidence" value="ECO:0007669"/>
    <property type="project" value="UniProtKB-KW"/>
</dbReference>
<dbReference type="EMBL" id="CP016786">
    <property type="protein sequence ID" value="ASW42963.1"/>
    <property type="molecule type" value="Genomic_DNA"/>
</dbReference>
<evidence type="ECO:0000313" key="8">
    <source>
        <dbReference type="Proteomes" id="UP000264883"/>
    </source>
</evidence>
<dbReference type="InterPro" id="IPR007373">
    <property type="entry name" value="Thiamin_PyroPKinase_B1-bd"/>
</dbReference>
<dbReference type="SMART" id="SM00983">
    <property type="entry name" value="TPK_B1_binding"/>
    <property type="match status" value="1"/>
</dbReference>
<dbReference type="OrthoDB" id="9804377at2"/>
<dbReference type="GO" id="GO:0009229">
    <property type="term" value="P:thiamine diphosphate biosynthetic process"/>
    <property type="evidence" value="ECO:0007669"/>
    <property type="project" value="InterPro"/>
</dbReference>
<name>A0A343JBQ5_9CLOT</name>
<evidence type="ECO:0000256" key="5">
    <source>
        <dbReference type="NCBIfam" id="TIGR01378"/>
    </source>
</evidence>
<dbReference type="CDD" id="cd07995">
    <property type="entry name" value="TPK"/>
    <property type="match status" value="1"/>
</dbReference>
<dbReference type="Gene3D" id="3.40.50.10240">
    <property type="entry name" value="Thiamin pyrophosphokinase, catalytic domain"/>
    <property type="match status" value="1"/>
</dbReference>
<dbReference type="InterPro" id="IPR007371">
    <property type="entry name" value="TPK_catalytic"/>
</dbReference>
<keyword evidence="2" id="KW-0547">Nucleotide-binding</keyword>
<reference evidence="7 8" key="1">
    <citation type="submission" date="2016-08" db="EMBL/GenBank/DDBJ databases">
        <title>Complete Genome Sequence Of The Indigo Reducing Clostridium isatidis DSM15098.</title>
        <authorList>
            <person name="Little G.T."/>
            <person name="Minton N.P."/>
        </authorList>
    </citation>
    <scope>NUCLEOTIDE SEQUENCE [LARGE SCALE GENOMIC DNA]</scope>
    <source>
        <strain evidence="7 8">DSM 15098</strain>
    </source>
</reference>
<evidence type="ECO:0000313" key="7">
    <source>
        <dbReference type="EMBL" id="ASW42963.1"/>
    </source>
</evidence>
<dbReference type="EC" id="2.7.6.2" evidence="5"/>
<dbReference type="InterPro" id="IPR036759">
    <property type="entry name" value="TPK_catalytic_sf"/>
</dbReference>
<gene>
    <name evidence="7" type="ORF">BEN51_05600</name>
</gene>
<sequence length="211" mass="23618">MKALIVSGGNPPGYELLKEKSEDADIIIGVDRGCDILYKYKIEPDYILGDFDSADILTLNYFEKLGIEKIKLKREKDDTDSKVALDFAIDKGAKYIIFLGATGTRLDHTLSNLGLMLQGLEKGVLVVIEDEYNKVFLAKENIKIKGEKGQIVSFKAYSGLVKNLTIKGAKYELNNYNLKIEDGITTSNEFLDKNIELIFDSGILMILYSKD</sequence>
<dbReference type="RefSeq" id="WP_119865103.1">
    <property type="nucleotide sequence ID" value="NZ_CP016786.1"/>
</dbReference>